<dbReference type="GO" id="GO:0016491">
    <property type="term" value="F:oxidoreductase activity"/>
    <property type="evidence" value="ECO:0007669"/>
    <property type="project" value="UniProtKB-KW"/>
</dbReference>
<comment type="pathway">
    <text evidence="1">Secondary metabolite biosynthesis.</text>
</comment>
<dbReference type="PRINTS" id="PR00420">
    <property type="entry name" value="RNGMNOXGNASE"/>
</dbReference>
<dbReference type="SUPFAM" id="SSF51905">
    <property type="entry name" value="FAD/NAD(P)-binding domain"/>
    <property type="match status" value="1"/>
</dbReference>
<name>A0AAI8VPB0_9PEZI</name>
<feature type="domain" description="FAD-binding" evidence="6">
    <location>
        <begin position="6"/>
        <end position="367"/>
    </location>
</feature>
<evidence type="ECO:0000256" key="3">
    <source>
        <dbReference type="ARBA" id="ARBA00022630"/>
    </source>
</evidence>
<proteinExistence type="inferred from homology"/>
<keyword evidence="4" id="KW-0274">FAD</keyword>
<gene>
    <name evidence="7" type="ORF">KHLLAP_LOCUS8564</name>
</gene>
<dbReference type="GO" id="GO:0044550">
    <property type="term" value="P:secondary metabolite biosynthetic process"/>
    <property type="evidence" value="ECO:0007669"/>
    <property type="project" value="TreeGrafter"/>
</dbReference>
<dbReference type="EMBL" id="CAUWAG010000010">
    <property type="protein sequence ID" value="CAJ2508096.1"/>
    <property type="molecule type" value="Genomic_DNA"/>
</dbReference>
<comment type="similarity">
    <text evidence="2">Belongs to the paxM FAD-dependent monooxygenase family.</text>
</comment>
<protein>
    <submittedName>
        <fullName evidence="7">Uu.00g092820.m01.CDS01</fullName>
    </submittedName>
</protein>
<dbReference type="Gene3D" id="3.50.50.60">
    <property type="entry name" value="FAD/NAD(P)-binding domain"/>
    <property type="match status" value="1"/>
</dbReference>
<evidence type="ECO:0000313" key="8">
    <source>
        <dbReference type="Proteomes" id="UP001295740"/>
    </source>
</evidence>
<reference evidence="7" key="1">
    <citation type="submission" date="2023-10" db="EMBL/GenBank/DDBJ databases">
        <authorList>
            <person name="Hackl T."/>
        </authorList>
    </citation>
    <scope>NUCLEOTIDE SEQUENCE</scope>
</reference>
<sequence length="430" mass="46383">MAEHRIKVAIAGGGIAGLALAAGLVNKEHIDVHVYESVPRYSDVGAGLALHLNAIKAMTLIGPDVRQAYFDKALTMGDEDQVMATQVILAQGPHMGQLVAELGKAKGRKTVSRADLLDGFLALVPRDCISFDKKLASITEGQAGDRKIGLTFKDGSQVAVDCLLGADGIHSLTRAYLLGEDHPATAPKNEDGWQIYRTMISTEEAKKQINPKWTENVPILLGPRGHINCIPLNKNTRLSAGVAVRGAKFTRHRDGSQEAPALDPALYEDYSEEAQQIVRMVAKDTSASWTAADHDHAPFYAKGNVAMFGDAAHASLPFAGNGAAQALEDAAVLDCLFGHVENAGPIKAALKAFDEVRRPRSQAVVDLARKFGRVYAYAEDGMHEDPVRMKKFFGQMAAFTNEFDVKGQNDEALKRFQQLQGQDGVVDGIS</sequence>
<evidence type="ECO:0000256" key="1">
    <source>
        <dbReference type="ARBA" id="ARBA00005179"/>
    </source>
</evidence>
<keyword evidence="8" id="KW-1185">Reference proteome</keyword>
<evidence type="ECO:0000256" key="4">
    <source>
        <dbReference type="ARBA" id="ARBA00022827"/>
    </source>
</evidence>
<keyword evidence="5" id="KW-0560">Oxidoreductase</keyword>
<accession>A0AAI8VPB0</accession>
<dbReference type="PANTHER" id="PTHR46720">
    <property type="entry name" value="HYDROXYLASE, PUTATIVE (AFU_ORTHOLOGUE AFUA_3G01460)-RELATED"/>
    <property type="match status" value="1"/>
</dbReference>
<evidence type="ECO:0000259" key="6">
    <source>
        <dbReference type="Pfam" id="PF01494"/>
    </source>
</evidence>
<evidence type="ECO:0000256" key="2">
    <source>
        <dbReference type="ARBA" id="ARBA00007992"/>
    </source>
</evidence>
<dbReference type="Pfam" id="PF01494">
    <property type="entry name" value="FAD_binding_3"/>
    <property type="match status" value="1"/>
</dbReference>
<comment type="caution">
    <text evidence="7">The sequence shown here is derived from an EMBL/GenBank/DDBJ whole genome shotgun (WGS) entry which is preliminary data.</text>
</comment>
<dbReference type="PANTHER" id="PTHR46720:SF3">
    <property type="entry name" value="FAD-BINDING DOMAIN-CONTAINING PROTEIN-RELATED"/>
    <property type="match status" value="1"/>
</dbReference>
<dbReference type="GO" id="GO:0071949">
    <property type="term" value="F:FAD binding"/>
    <property type="evidence" value="ECO:0007669"/>
    <property type="project" value="InterPro"/>
</dbReference>
<dbReference type="InterPro" id="IPR002938">
    <property type="entry name" value="FAD-bd"/>
</dbReference>
<dbReference type="InterPro" id="IPR036188">
    <property type="entry name" value="FAD/NAD-bd_sf"/>
</dbReference>
<dbReference type="InterPro" id="IPR051104">
    <property type="entry name" value="FAD_monoxygenase"/>
</dbReference>
<evidence type="ECO:0000256" key="5">
    <source>
        <dbReference type="ARBA" id="ARBA00023002"/>
    </source>
</evidence>
<dbReference type="Proteomes" id="UP001295740">
    <property type="component" value="Unassembled WGS sequence"/>
</dbReference>
<organism evidence="7 8">
    <name type="scientific">Anthostomella pinea</name>
    <dbReference type="NCBI Taxonomy" id="933095"/>
    <lineage>
        <taxon>Eukaryota</taxon>
        <taxon>Fungi</taxon>
        <taxon>Dikarya</taxon>
        <taxon>Ascomycota</taxon>
        <taxon>Pezizomycotina</taxon>
        <taxon>Sordariomycetes</taxon>
        <taxon>Xylariomycetidae</taxon>
        <taxon>Xylariales</taxon>
        <taxon>Xylariaceae</taxon>
        <taxon>Anthostomella</taxon>
    </lineage>
</organism>
<keyword evidence="3" id="KW-0285">Flavoprotein</keyword>
<evidence type="ECO:0000313" key="7">
    <source>
        <dbReference type="EMBL" id="CAJ2508096.1"/>
    </source>
</evidence>
<dbReference type="AlphaFoldDB" id="A0AAI8VPB0"/>